<dbReference type="SUPFAM" id="SSF51069">
    <property type="entry name" value="Carbonic anhydrase"/>
    <property type="match status" value="1"/>
</dbReference>
<dbReference type="Gene3D" id="3.10.200.10">
    <property type="entry name" value="Alpha carbonic anhydrase"/>
    <property type="match status" value="1"/>
</dbReference>
<sequence length="273" mass="30832">MALVTKPTFVYMIVVFMLLVSLCSSEPNTVEAVGYDYTQGRPKGPEQWGKLNPDWKLCSDGKSQSPIDIQTKSVQQDPQLGWLHTEYKPAPAILQNRGHDLAVFWKEDAGKLNINGTDYNLLNCHWHTPSEHKIDGKEYIAELHMVHESSNGERAVIAVLYELVNPDNFLEKLLPFIDIINQDDINLGNVDPSLILFDHEKYYRYIGSLTTPPCTEGVIWTVIKKVQTASVKQIVDLKQAVGGVYTLNARPQQKIEGRTIWDSEVKKASPKDL</sequence>
<keyword evidence="7 10" id="KW-0862">Zinc</keyword>
<evidence type="ECO:0000256" key="9">
    <source>
        <dbReference type="ARBA" id="ARBA00048348"/>
    </source>
</evidence>
<organism evidence="12 13">
    <name type="scientific">Stylosanthes scabra</name>
    <dbReference type="NCBI Taxonomy" id="79078"/>
    <lineage>
        <taxon>Eukaryota</taxon>
        <taxon>Viridiplantae</taxon>
        <taxon>Streptophyta</taxon>
        <taxon>Embryophyta</taxon>
        <taxon>Tracheophyta</taxon>
        <taxon>Spermatophyta</taxon>
        <taxon>Magnoliopsida</taxon>
        <taxon>eudicotyledons</taxon>
        <taxon>Gunneridae</taxon>
        <taxon>Pentapetalae</taxon>
        <taxon>rosids</taxon>
        <taxon>fabids</taxon>
        <taxon>Fabales</taxon>
        <taxon>Fabaceae</taxon>
        <taxon>Papilionoideae</taxon>
        <taxon>50 kb inversion clade</taxon>
        <taxon>dalbergioids sensu lato</taxon>
        <taxon>Dalbergieae</taxon>
        <taxon>Pterocarpus clade</taxon>
        <taxon>Stylosanthes</taxon>
    </lineage>
</organism>
<evidence type="ECO:0000256" key="8">
    <source>
        <dbReference type="ARBA" id="ARBA00023239"/>
    </source>
</evidence>
<evidence type="ECO:0000256" key="10">
    <source>
        <dbReference type="RuleBase" id="RU367011"/>
    </source>
</evidence>
<dbReference type="InterPro" id="IPR023561">
    <property type="entry name" value="Carbonic_anhydrase_a-class"/>
</dbReference>
<evidence type="ECO:0000256" key="4">
    <source>
        <dbReference type="ARBA" id="ARBA00006365"/>
    </source>
</evidence>
<keyword evidence="10" id="KW-0732">Signal</keyword>
<dbReference type="CDD" id="cd03124">
    <property type="entry name" value="alpha_CA_prokaryotic_like"/>
    <property type="match status" value="1"/>
</dbReference>
<keyword evidence="13" id="KW-1185">Reference proteome</keyword>
<gene>
    <name evidence="12" type="ORF">PIB30_056106</name>
</gene>
<evidence type="ECO:0000256" key="7">
    <source>
        <dbReference type="ARBA" id="ARBA00022833"/>
    </source>
</evidence>
<protein>
    <recommendedName>
        <fullName evidence="5 10">Carbonic anhydrase</fullName>
        <ecNumber evidence="5 10">4.2.1.1</ecNumber>
    </recommendedName>
</protein>
<proteinExistence type="inferred from homology"/>
<dbReference type="InterPro" id="IPR018338">
    <property type="entry name" value="Carbonic_anhydrase_a-class_CS"/>
</dbReference>
<feature type="domain" description="Alpha-carbonic anhydrase" evidence="11">
    <location>
        <begin position="33"/>
        <end position="264"/>
    </location>
</feature>
<dbReference type="PROSITE" id="PS51144">
    <property type="entry name" value="ALPHA_CA_2"/>
    <property type="match status" value="1"/>
</dbReference>
<evidence type="ECO:0000256" key="1">
    <source>
        <dbReference type="ARBA" id="ARBA00001947"/>
    </source>
</evidence>
<comment type="similarity">
    <text evidence="10">Belongs to the alpha-carbonic anhydrase family.</text>
</comment>
<evidence type="ECO:0000259" key="11">
    <source>
        <dbReference type="PROSITE" id="PS51144"/>
    </source>
</evidence>
<feature type="signal peptide" evidence="10">
    <location>
        <begin position="1"/>
        <end position="25"/>
    </location>
</feature>
<reference evidence="12 13" key="1">
    <citation type="journal article" date="2023" name="Plants (Basel)">
        <title>Bridging the Gap: Combining Genomics and Transcriptomics Approaches to Understand Stylosanthes scabra, an Orphan Legume from the Brazilian Caatinga.</title>
        <authorList>
            <person name="Ferreira-Neto J.R.C."/>
            <person name="da Silva M.D."/>
            <person name="Binneck E."/>
            <person name="de Melo N.F."/>
            <person name="da Silva R.H."/>
            <person name="de Melo A.L.T.M."/>
            <person name="Pandolfi V."/>
            <person name="Bustamante F.O."/>
            <person name="Brasileiro-Vidal A.C."/>
            <person name="Benko-Iseppon A.M."/>
        </authorList>
    </citation>
    <scope>NUCLEOTIDE SEQUENCE [LARGE SCALE GENOMIC DNA]</scope>
    <source>
        <tissue evidence="12">Leaves</tissue>
    </source>
</reference>
<evidence type="ECO:0000256" key="3">
    <source>
        <dbReference type="ARBA" id="ARBA00004470"/>
    </source>
</evidence>
<dbReference type="Proteomes" id="UP001341840">
    <property type="component" value="Unassembled WGS sequence"/>
</dbReference>
<keyword evidence="6 10" id="KW-0479">Metal-binding</keyword>
<dbReference type="InterPro" id="IPR041891">
    <property type="entry name" value="Alpha_CA_prokaryot-like"/>
</dbReference>
<dbReference type="PANTHER" id="PTHR18952:SF271">
    <property type="entry name" value="ALPHA CARBONIC ANHYDRASE 4-RELATED"/>
    <property type="match status" value="1"/>
</dbReference>
<dbReference type="Pfam" id="PF00194">
    <property type="entry name" value="Carb_anhydrase"/>
    <property type="match status" value="1"/>
</dbReference>
<evidence type="ECO:0000313" key="13">
    <source>
        <dbReference type="Proteomes" id="UP001341840"/>
    </source>
</evidence>
<comment type="subcellular location">
    <subcellularLocation>
        <location evidence="3">Plastid</location>
        <location evidence="3">Chloroplast stroma</location>
    </subcellularLocation>
</comment>
<evidence type="ECO:0000313" key="12">
    <source>
        <dbReference type="EMBL" id="MED6209580.1"/>
    </source>
</evidence>
<evidence type="ECO:0000256" key="6">
    <source>
        <dbReference type="ARBA" id="ARBA00022723"/>
    </source>
</evidence>
<evidence type="ECO:0000256" key="2">
    <source>
        <dbReference type="ARBA" id="ARBA00002904"/>
    </source>
</evidence>
<dbReference type="InterPro" id="IPR036398">
    <property type="entry name" value="CA_dom_sf"/>
</dbReference>
<dbReference type="InterPro" id="IPR001148">
    <property type="entry name" value="CA_dom"/>
</dbReference>
<comment type="caution">
    <text evidence="12">The sequence shown here is derived from an EMBL/GenBank/DDBJ whole genome shotgun (WGS) entry which is preliminary data.</text>
</comment>
<evidence type="ECO:0000256" key="5">
    <source>
        <dbReference type="ARBA" id="ARBA00012925"/>
    </source>
</evidence>
<comment type="catalytic activity">
    <reaction evidence="9 10">
        <text>hydrogencarbonate + H(+) = CO2 + H2O</text>
        <dbReference type="Rhea" id="RHEA:10748"/>
        <dbReference type="ChEBI" id="CHEBI:15377"/>
        <dbReference type="ChEBI" id="CHEBI:15378"/>
        <dbReference type="ChEBI" id="CHEBI:16526"/>
        <dbReference type="ChEBI" id="CHEBI:17544"/>
        <dbReference type="EC" id="4.2.1.1"/>
    </reaction>
</comment>
<dbReference type="EC" id="4.2.1.1" evidence="5 10"/>
<name>A0ABU6YI39_9FABA</name>
<dbReference type="PANTHER" id="PTHR18952">
    <property type="entry name" value="CARBONIC ANHYDRASE"/>
    <property type="match status" value="1"/>
</dbReference>
<comment type="cofactor">
    <cofactor evidence="1 10">
        <name>Zn(2+)</name>
        <dbReference type="ChEBI" id="CHEBI:29105"/>
    </cofactor>
</comment>
<keyword evidence="8 10" id="KW-0456">Lyase</keyword>
<dbReference type="PROSITE" id="PS00162">
    <property type="entry name" value="ALPHA_CA_1"/>
    <property type="match status" value="1"/>
</dbReference>
<dbReference type="SMART" id="SM01057">
    <property type="entry name" value="Carb_anhydrase"/>
    <property type="match status" value="1"/>
</dbReference>
<accession>A0ABU6YI39</accession>
<comment type="similarity">
    <text evidence="4">Belongs to the alpha-class carbonic anhydrase family.</text>
</comment>
<dbReference type="EMBL" id="JASCZI010242100">
    <property type="protein sequence ID" value="MED6209580.1"/>
    <property type="molecule type" value="Genomic_DNA"/>
</dbReference>
<feature type="chain" id="PRO_5044993632" description="Carbonic anhydrase" evidence="10">
    <location>
        <begin position="26"/>
        <end position="273"/>
    </location>
</feature>
<comment type="function">
    <text evidence="2 10">Reversible hydration of carbon dioxide.</text>
</comment>